<protein>
    <recommendedName>
        <fullName evidence="4">SAM domain-containing protein</fullName>
    </recommendedName>
</protein>
<evidence type="ECO:0000313" key="2">
    <source>
        <dbReference type="EMBL" id="GES97881.1"/>
    </source>
</evidence>
<dbReference type="OrthoDB" id="2413601at2759"/>
<evidence type="ECO:0000256" key="1">
    <source>
        <dbReference type="SAM" id="MobiDB-lite"/>
    </source>
</evidence>
<dbReference type="InterPro" id="IPR013761">
    <property type="entry name" value="SAM/pointed_sf"/>
</dbReference>
<gene>
    <name evidence="2" type="ORF">RCL2_002444900</name>
</gene>
<feature type="region of interest" description="Disordered" evidence="1">
    <location>
        <begin position="243"/>
        <end position="290"/>
    </location>
</feature>
<organism evidence="2 3">
    <name type="scientific">Rhizophagus clarus</name>
    <dbReference type="NCBI Taxonomy" id="94130"/>
    <lineage>
        <taxon>Eukaryota</taxon>
        <taxon>Fungi</taxon>
        <taxon>Fungi incertae sedis</taxon>
        <taxon>Mucoromycota</taxon>
        <taxon>Glomeromycotina</taxon>
        <taxon>Glomeromycetes</taxon>
        <taxon>Glomerales</taxon>
        <taxon>Glomeraceae</taxon>
        <taxon>Rhizophagus</taxon>
    </lineage>
</organism>
<feature type="compositionally biased region" description="Basic and acidic residues" evidence="1">
    <location>
        <begin position="266"/>
        <end position="276"/>
    </location>
</feature>
<feature type="compositionally biased region" description="Basic and acidic residues" evidence="1">
    <location>
        <begin position="74"/>
        <end position="86"/>
    </location>
</feature>
<feature type="region of interest" description="Disordered" evidence="1">
    <location>
        <begin position="1"/>
        <end position="117"/>
    </location>
</feature>
<evidence type="ECO:0008006" key="4">
    <source>
        <dbReference type="Google" id="ProtNLM"/>
    </source>
</evidence>
<dbReference type="AlphaFoldDB" id="A0A8H3QZL5"/>
<accession>A0A8H3QZL5</accession>
<reference evidence="2" key="1">
    <citation type="submission" date="2019-10" db="EMBL/GenBank/DDBJ databases">
        <title>Conservation and host-specific expression of non-tandemly repeated heterogenous ribosome RNA gene in arbuscular mycorrhizal fungi.</title>
        <authorList>
            <person name="Maeda T."/>
            <person name="Kobayashi Y."/>
            <person name="Nakagawa T."/>
            <person name="Ezawa T."/>
            <person name="Yamaguchi K."/>
            <person name="Bino T."/>
            <person name="Nishimoto Y."/>
            <person name="Shigenobu S."/>
            <person name="Kawaguchi M."/>
        </authorList>
    </citation>
    <scope>NUCLEOTIDE SEQUENCE</scope>
    <source>
        <strain evidence="2">HR1</strain>
    </source>
</reference>
<evidence type="ECO:0000313" key="3">
    <source>
        <dbReference type="Proteomes" id="UP000615446"/>
    </source>
</evidence>
<proteinExistence type="predicted"/>
<dbReference type="Gene3D" id="1.10.150.50">
    <property type="entry name" value="Transcription Factor, Ets-1"/>
    <property type="match status" value="1"/>
</dbReference>
<sequence>MSQKKSKKKSSREQDTDISMDVTTPKFDDMFEEKSSTVSTDGELDPPKPKKSKKKSSKEGATTKEKSKKASSSKHAETMDVDKRTETVSPVKPTKVKKTIKAKTSTGEATASNAKEKVKEVSSSSALNMETSDIEIVETVEEIEKLNRNDLINYLKNKKELDLDKQDINIIKSAKFTGQVFLNLTQHDLESIGLALGPAKAIAGLVKTLNGEEEQVIRKRKYEELPLDIIKIAVEEEISRQKSKAAKVDDQQIDLPTSLSPYKRVKASEEYTPKDDEDKEPEMVTDTLGV</sequence>
<comment type="caution">
    <text evidence="2">The sequence shown here is derived from an EMBL/GenBank/DDBJ whole genome shotgun (WGS) entry which is preliminary data.</text>
</comment>
<dbReference type="Proteomes" id="UP000615446">
    <property type="component" value="Unassembled WGS sequence"/>
</dbReference>
<feature type="compositionally biased region" description="Basic and acidic residues" evidence="1">
    <location>
        <begin position="26"/>
        <end position="35"/>
    </location>
</feature>
<name>A0A8H3QZL5_9GLOM</name>
<dbReference type="EMBL" id="BLAL01000261">
    <property type="protein sequence ID" value="GES97881.1"/>
    <property type="molecule type" value="Genomic_DNA"/>
</dbReference>
<feature type="compositionally biased region" description="Basic residues" evidence="1">
    <location>
        <begin position="1"/>
        <end position="10"/>
    </location>
</feature>